<protein>
    <submittedName>
        <fullName evidence="1">Uncharacterized protein</fullName>
    </submittedName>
</protein>
<reference evidence="1 2" key="1">
    <citation type="submission" date="2017-11" db="EMBL/GenBank/DDBJ databases">
        <title>De-novo sequencing of pomegranate (Punica granatum L.) genome.</title>
        <authorList>
            <person name="Akparov Z."/>
            <person name="Amiraslanov A."/>
            <person name="Hajiyeva S."/>
            <person name="Abbasov M."/>
            <person name="Kaur K."/>
            <person name="Hamwieh A."/>
            <person name="Solovyev V."/>
            <person name="Salamov A."/>
            <person name="Braich B."/>
            <person name="Kosarev P."/>
            <person name="Mahmoud A."/>
            <person name="Hajiyev E."/>
            <person name="Babayeva S."/>
            <person name="Izzatullayeva V."/>
            <person name="Mammadov A."/>
            <person name="Mammadov A."/>
            <person name="Sharifova S."/>
            <person name="Ojaghi J."/>
            <person name="Eynullazada K."/>
            <person name="Bayramov B."/>
            <person name="Abdulazimova A."/>
            <person name="Shahmuradov I."/>
        </authorList>
    </citation>
    <scope>NUCLEOTIDE SEQUENCE [LARGE SCALE GENOMIC DNA]</scope>
    <source>
        <strain evidence="2">cv. AG2017</strain>
        <tissue evidence="1">Leaf</tissue>
    </source>
</reference>
<sequence>MAWGGQAEAMGSSRGCGFEPWLGGLAWLSCGSHLARRKAGRSSRLNWSRIRSSSVRLGEPLALCGIVGSSSSTEDH</sequence>
<evidence type="ECO:0000313" key="1">
    <source>
        <dbReference type="EMBL" id="PKI59329.1"/>
    </source>
</evidence>
<comment type="caution">
    <text evidence="1">The sequence shown here is derived from an EMBL/GenBank/DDBJ whole genome shotgun (WGS) entry which is preliminary data.</text>
</comment>
<dbReference type="AlphaFoldDB" id="A0A2I0JSN5"/>
<accession>A0A2I0JSN5</accession>
<name>A0A2I0JSN5_PUNGR</name>
<evidence type="ECO:0000313" key="2">
    <source>
        <dbReference type="Proteomes" id="UP000233551"/>
    </source>
</evidence>
<dbReference type="Proteomes" id="UP000233551">
    <property type="component" value="Unassembled WGS sequence"/>
</dbReference>
<keyword evidence="2" id="KW-1185">Reference proteome</keyword>
<proteinExistence type="predicted"/>
<gene>
    <name evidence="1" type="ORF">CRG98_020284</name>
</gene>
<organism evidence="1 2">
    <name type="scientific">Punica granatum</name>
    <name type="common">Pomegranate</name>
    <dbReference type="NCBI Taxonomy" id="22663"/>
    <lineage>
        <taxon>Eukaryota</taxon>
        <taxon>Viridiplantae</taxon>
        <taxon>Streptophyta</taxon>
        <taxon>Embryophyta</taxon>
        <taxon>Tracheophyta</taxon>
        <taxon>Spermatophyta</taxon>
        <taxon>Magnoliopsida</taxon>
        <taxon>eudicotyledons</taxon>
        <taxon>Gunneridae</taxon>
        <taxon>Pentapetalae</taxon>
        <taxon>rosids</taxon>
        <taxon>malvids</taxon>
        <taxon>Myrtales</taxon>
        <taxon>Lythraceae</taxon>
        <taxon>Punica</taxon>
    </lineage>
</organism>
<dbReference type="EMBL" id="PGOL01001296">
    <property type="protein sequence ID" value="PKI59329.1"/>
    <property type="molecule type" value="Genomic_DNA"/>
</dbReference>